<comment type="cofactor">
    <cofactor evidence="1">
        <name>Mn(2+)</name>
        <dbReference type="ChEBI" id="CHEBI:29035"/>
    </cofactor>
</comment>
<dbReference type="RefSeq" id="XP_007234390.3">
    <property type="nucleotide sequence ID" value="XM_007234328.4"/>
</dbReference>
<accession>A0A8T2LKX5</accession>
<dbReference type="PROSITE" id="PS51462">
    <property type="entry name" value="NUDIX"/>
    <property type="match status" value="1"/>
</dbReference>
<evidence type="ECO:0000256" key="8">
    <source>
        <dbReference type="ARBA" id="ARBA00022842"/>
    </source>
</evidence>
<comment type="catalytic activity">
    <reaction evidence="19">
        <text>dodecanoyl-CoA + H2O = S-dodecanoyl-4'-phosphopantetheine + adenosine 3',5'-bisphosphate + 2 H(+)</text>
        <dbReference type="Rhea" id="RHEA:50024"/>
        <dbReference type="ChEBI" id="CHEBI:15377"/>
        <dbReference type="ChEBI" id="CHEBI:15378"/>
        <dbReference type="ChEBI" id="CHEBI:57375"/>
        <dbReference type="ChEBI" id="CHEBI:58343"/>
        <dbReference type="ChEBI" id="CHEBI:132015"/>
    </reaction>
    <physiologicalReaction direction="left-to-right" evidence="19">
        <dbReference type="Rhea" id="RHEA:50025"/>
    </physiologicalReaction>
</comment>
<dbReference type="GO" id="GO:0005782">
    <property type="term" value="C:peroxisomal matrix"/>
    <property type="evidence" value="ECO:0007669"/>
    <property type="project" value="UniProtKB-ARBA"/>
</dbReference>
<dbReference type="EC" id="3.6.1.77" evidence="13"/>
<dbReference type="PANTHER" id="PTHR12992:SF24">
    <property type="entry name" value="PEROXISOMAL COENZYME A DIPHOSPHATASE NUDT7"/>
    <property type="match status" value="1"/>
</dbReference>
<comment type="catalytic activity">
    <reaction evidence="14">
        <text>octanoyl-CoA + H2O = S-octanoyl-4'-phosphopantetheine + adenosine 3',5'-bisphosphate + 2 H(+)</text>
        <dbReference type="Rhea" id="RHEA:50016"/>
        <dbReference type="ChEBI" id="CHEBI:15377"/>
        <dbReference type="ChEBI" id="CHEBI:15378"/>
        <dbReference type="ChEBI" id="CHEBI:57386"/>
        <dbReference type="ChEBI" id="CHEBI:58343"/>
        <dbReference type="ChEBI" id="CHEBI:132013"/>
    </reaction>
    <physiologicalReaction direction="left-to-right" evidence="14">
        <dbReference type="Rhea" id="RHEA:50017"/>
    </physiologicalReaction>
</comment>
<evidence type="ECO:0000256" key="12">
    <source>
        <dbReference type="ARBA" id="ARBA00044908"/>
    </source>
</evidence>
<comment type="subcellular location">
    <subcellularLocation>
        <location evidence="3">Peroxisome</location>
    </subcellularLocation>
</comment>
<comment type="similarity">
    <text evidence="4">Belongs to the Nudix hydrolase family. PCD1 subfamily.</text>
</comment>
<evidence type="ECO:0000256" key="15">
    <source>
        <dbReference type="ARBA" id="ARBA00047369"/>
    </source>
</evidence>
<comment type="function">
    <text evidence="27">Fatty acyl-coenzyme A (CoA) diphosphatase that hydrolyzes fatty acyl-CoA to yield acyl-4'-phosphopantetheine and adenosine 3',5'-bisphosphate. Cleaves CoA, CoA esters and oxidized CoA with similar efficiencies. Preferentially hydrolyzes medium-chain acyl-CoAs and bile acid-CoAs. Has no activity toward NDP-sugars, CDP-alcohols, (deoxy)nucleoside 5'-triphosphates, nucleoside 5'-di or monophosphates, diadenosine polyphosphates, NAD, NADH, NADP, NADPH or thymidine-5'-monophospho-p-nitrophenyl ester. May be required to eliminate oxidized CoA from peroxisomes, or regulate CoA and acyl-CoA levels in this organelle in response to metabolic demand. Does not play a role in U8 snoRNA decapping activity. Binds U8 snoRNA. Exhibits decapping activity towards dpCoA-capped RNAs in vitro.</text>
</comment>
<keyword evidence="8" id="KW-0460">Magnesium</keyword>
<dbReference type="AlphaFoldDB" id="A0A8T2LKX5"/>
<dbReference type="Gene3D" id="3.90.79.10">
    <property type="entry name" value="Nucleoside Triphosphate Pyrophosphohydrolase"/>
    <property type="match status" value="1"/>
</dbReference>
<evidence type="ECO:0000256" key="27">
    <source>
        <dbReference type="ARBA" id="ARBA00059426"/>
    </source>
</evidence>
<keyword evidence="10" id="KW-0576">Peroxisome</keyword>
<evidence type="ECO:0000256" key="26">
    <source>
        <dbReference type="ARBA" id="ARBA00051856"/>
    </source>
</evidence>
<evidence type="ECO:0000256" key="28">
    <source>
        <dbReference type="ARBA" id="ARBA00072984"/>
    </source>
</evidence>
<dbReference type="CTD" id="283927"/>
<dbReference type="KEGG" id="amex:103023215"/>
<dbReference type="InterPro" id="IPR015797">
    <property type="entry name" value="NUDIX_hydrolase-like_dom_sf"/>
</dbReference>
<dbReference type="InterPro" id="IPR000086">
    <property type="entry name" value="NUDIX_hydrolase_dom"/>
</dbReference>
<evidence type="ECO:0000256" key="7">
    <source>
        <dbReference type="ARBA" id="ARBA00022801"/>
    </source>
</evidence>
<evidence type="ECO:0000256" key="25">
    <source>
        <dbReference type="ARBA" id="ARBA00051749"/>
    </source>
</evidence>
<dbReference type="GO" id="GO:0015938">
    <property type="term" value="P:coenzyme A catabolic process"/>
    <property type="evidence" value="ECO:0007669"/>
    <property type="project" value="TreeGrafter"/>
</dbReference>
<evidence type="ECO:0000256" key="2">
    <source>
        <dbReference type="ARBA" id="ARBA00001946"/>
    </source>
</evidence>
<comment type="catalytic activity">
    <reaction evidence="16">
        <text>tetradecanoyl-CoA + H2O = tetradecanoyl-4'-phosphopantetheine + adenosine 3',5'-bisphosphate + 2 H(+)</text>
        <dbReference type="Rhea" id="RHEA:50028"/>
        <dbReference type="ChEBI" id="CHEBI:15377"/>
        <dbReference type="ChEBI" id="CHEBI:15378"/>
        <dbReference type="ChEBI" id="CHEBI:57385"/>
        <dbReference type="ChEBI" id="CHEBI:58343"/>
        <dbReference type="ChEBI" id="CHEBI:132017"/>
    </reaction>
    <physiologicalReaction direction="left-to-right" evidence="16">
        <dbReference type="Rhea" id="RHEA:50029"/>
    </physiologicalReaction>
</comment>
<proteinExistence type="inferred from homology"/>
<dbReference type="GO" id="GO:0003723">
    <property type="term" value="F:RNA binding"/>
    <property type="evidence" value="ECO:0007669"/>
    <property type="project" value="UniProtKB-KW"/>
</dbReference>
<evidence type="ECO:0000256" key="10">
    <source>
        <dbReference type="ARBA" id="ARBA00023140"/>
    </source>
</evidence>
<evidence type="ECO:0000313" key="32">
    <source>
        <dbReference type="Proteomes" id="UP000752171"/>
    </source>
</evidence>
<name>A0A8T2LKX5_ASTMX</name>
<dbReference type="InterPro" id="IPR045121">
    <property type="entry name" value="CoAse"/>
</dbReference>
<evidence type="ECO:0000256" key="16">
    <source>
        <dbReference type="ARBA" id="ARBA00047403"/>
    </source>
</evidence>
<evidence type="ECO:0000256" key="29">
    <source>
        <dbReference type="ARBA" id="ARBA00079598"/>
    </source>
</evidence>
<evidence type="ECO:0000256" key="17">
    <source>
        <dbReference type="ARBA" id="ARBA00047466"/>
    </source>
</evidence>
<evidence type="ECO:0000256" key="21">
    <source>
        <dbReference type="ARBA" id="ARBA00048667"/>
    </source>
</evidence>
<evidence type="ECO:0000256" key="22">
    <source>
        <dbReference type="ARBA" id="ARBA00048961"/>
    </source>
</evidence>
<comment type="catalytic activity">
    <reaction evidence="23">
        <text>butanoyl-CoA + H2O = S-butanoyl-4'-phosphopantetheine + adenosine 3',5'-bisphosphate + 2 H(+)</text>
        <dbReference type="Rhea" id="RHEA:49976"/>
        <dbReference type="ChEBI" id="CHEBI:15377"/>
        <dbReference type="ChEBI" id="CHEBI:15378"/>
        <dbReference type="ChEBI" id="CHEBI:57371"/>
        <dbReference type="ChEBI" id="CHEBI:58343"/>
        <dbReference type="ChEBI" id="CHEBI:132011"/>
    </reaction>
    <physiologicalReaction direction="left-to-right" evidence="23">
        <dbReference type="Rhea" id="RHEA:49977"/>
    </physiologicalReaction>
</comment>
<dbReference type="SUPFAM" id="SSF55811">
    <property type="entry name" value="Nudix"/>
    <property type="match status" value="1"/>
</dbReference>
<dbReference type="CDD" id="cd03426">
    <property type="entry name" value="NUDIX_CoAse_Nudt7"/>
    <property type="match status" value="1"/>
</dbReference>
<keyword evidence="6" id="KW-0479">Metal-binding</keyword>
<dbReference type="Pfam" id="PF00293">
    <property type="entry name" value="NUDIX"/>
    <property type="match status" value="1"/>
</dbReference>
<dbReference type="FunFam" id="3.90.79.10:FF:000049">
    <property type="entry name" value="Peroxisomal coenzyme A diphosphatase NUDT7"/>
    <property type="match status" value="1"/>
</dbReference>
<evidence type="ECO:0000256" key="13">
    <source>
        <dbReference type="ARBA" id="ARBA00044967"/>
    </source>
</evidence>
<gene>
    <name evidence="31" type="primary">NUDT7</name>
    <name evidence="31" type="ORF">AMEX_G13440</name>
</gene>
<evidence type="ECO:0000256" key="6">
    <source>
        <dbReference type="ARBA" id="ARBA00022723"/>
    </source>
</evidence>
<organism evidence="31 32">
    <name type="scientific">Astyanax mexicanus</name>
    <name type="common">Blind cave fish</name>
    <name type="synonym">Astyanax fasciatus mexicanus</name>
    <dbReference type="NCBI Taxonomy" id="7994"/>
    <lineage>
        <taxon>Eukaryota</taxon>
        <taxon>Metazoa</taxon>
        <taxon>Chordata</taxon>
        <taxon>Craniata</taxon>
        <taxon>Vertebrata</taxon>
        <taxon>Euteleostomi</taxon>
        <taxon>Actinopterygii</taxon>
        <taxon>Neopterygii</taxon>
        <taxon>Teleostei</taxon>
        <taxon>Ostariophysi</taxon>
        <taxon>Characiformes</taxon>
        <taxon>Characoidei</taxon>
        <taxon>Acestrorhamphidae</taxon>
        <taxon>Acestrorhamphinae</taxon>
        <taxon>Astyanax</taxon>
    </lineage>
</organism>
<evidence type="ECO:0000256" key="11">
    <source>
        <dbReference type="ARBA" id="ARBA00023211"/>
    </source>
</evidence>
<comment type="catalytic activity">
    <reaction evidence="20">
        <text>succinyl-CoA + H2O = succinyl-4'-phosphopantetheine + adenosine 3',5'-bisphosphate + 2 H(+)</text>
        <dbReference type="Rhea" id="RHEA:67472"/>
        <dbReference type="ChEBI" id="CHEBI:15377"/>
        <dbReference type="ChEBI" id="CHEBI:15378"/>
        <dbReference type="ChEBI" id="CHEBI:57292"/>
        <dbReference type="ChEBI" id="CHEBI:58343"/>
        <dbReference type="ChEBI" id="CHEBI:172364"/>
    </reaction>
    <physiologicalReaction direction="left-to-right" evidence="20">
        <dbReference type="Rhea" id="RHEA:67473"/>
    </physiologicalReaction>
</comment>
<comment type="catalytic activity">
    <reaction evidence="12">
        <text>CoA + H2O = (R)-4'-phosphopantetheine + adenosine 3',5'-bisphosphate + 2 H(+)</text>
        <dbReference type="Rhea" id="RHEA:64988"/>
        <dbReference type="ChEBI" id="CHEBI:15377"/>
        <dbReference type="ChEBI" id="CHEBI:15378"/>
        <dbReference type="ChEBI" id="CHEBI:57287"/>
        <dbReference type="ChEBI" id="CHEBI:58343"/>
        <dbReference type="ChEBI" id="CHEBI:61723"/>
        <dbReference type="EC" id="3.6.1.77"/>
    </reaction>
    <physiologicalReaction direction="left-to-right" evidence="12">
        <dbReference type="Rhea" id="RHEA:64989"/>
    </physiologicalReaction>
</comment>
<comment type="catalytic activity">
    <reaction evidence="18">
        <text>propanoyl-CoA + H2O = propanoyl-4'-phosphopantetheine + adenosine 3',5'-bisphosphate + 2 H(+)</text>
        <dbReference type="Rhea" id="RHEA:67464"/>
        <dbReference type="ChEBI" id="CHEBI:15377"/>
        <dbReference type="ChEBI" id="CHEBI:15378"/>
        <dbReference type="ChEBI" id="CHEBI:57392"/>
        <dbReference type="ChEBI" id="CHEBI:58343"/>
        <dbReference type="ChEBI" id="CHEBI:172362"/>
    </reaction>
    <physiologicalReaction direction="left-to-right" evidence="18">
        <dbReference type="Rhea" id="RHEA:67465"/>
    </physiologicalReaction>
</comment>
<protein>
    <recommendedName>
        <fullName evidence="28">Peroxisomal coenzyme A diphosphatase NUDT7</fullName>
        <ecNumber evidence="13">3.6.1.77</ecNumber>
    </recommendedName>
    <alternativeName>
        <fullName evidence="29">Nucleoside diphosphate-linked moiety X motif 7</fullName>
    </alternativeName>
</protein>
<keyword evidence="11" id="KW-0464">Manganese</keyword>
<evidence type="ECO:0000256" key="1">
    <source>
        <dbReference type="ARBA" id="ARBA00001936"/>
    </source>
</evidence>
<comment type="subunit">
    <text evidence="5">Monomer.</text>
</comment>
<comment type="catalytic activity">
    <reaction evidence="25">
        <text>3alpha,7alpha,12alpha-trihydroxy-5beta-cholestan-26-oyl-CoA + H2O = 3alpha,7alpha,12alpha-trihydroxy-5beta-cholestan-26-oyl-4'-phosphopantetheine + adenosine 3',5'-bisphosphate + 2 H(+)</text>
        <dbReference type="Rhea" id="RHEA:50040"/>
        <dbReference type="ChEBI" id="CHEBI:15377"/>
        <dbReference type="ChEBI" id="CHEBI:15378"/>
        <dbReference type="ChEBI" id="CHEBI:58343"/>
        <dbReference type="ChEBI" id="CHEBI:63001"/>
        <dbReference type="ChEBI" id="CHEBI:132021"/>
    </reaction>
    <physiologicalReaction direction="left-to-right" evidence="25">
        <dbReference type="Rhea" id="RHEA:50041"/>
    </physiologicalReaction>
</comment>
<comment type="catalytic activity">
    <reaction evidence="26">
        <text>acetyl-CoA + H2O = S-acetyl-4'-phosphopantetheine + adenosine 3',5'-bisphosphate + 2 H(+)</text>
        <dbReference type="Rhea" id="RHEA:64992"/>
        <dbReference type="ChEBI" id="CHEBI:15377"/>
        <dbReference type="ChEBI" id="CHEBI:15378"/>
        <dbReference type="ChEBI" id="CHEBI:57288"/>
        <dbReference type="ChEBI" id="CHEBI:58343"/>
        <dbReference type="ChEBI" id="CHEBI:156266"/>
    </reaction>
    <physiologicalReaction direction="left-to-right" evidence="26">
        <dbReference type="Rhea" id="RHEA:64993"/>
    </physiologicalReaction>
</comment>
<dbReference type="PANTHER" id="PTHR12992">
    <property type="entry name" value="NUDIX HYDROLASE"/>
    <property type="match status" value="1"/>
</dbReference>
<comment type="catalytic activity">
    <reaction evidence="15">
        <text>malonyl-CoA + H2O = malonyl-4'-phosphopantetheine + adenosine 3',5'-bisphosphate + 2 H(+)</text>
        <dbReference type="Rhea" id="RHEA:67468"/>
        <dbReference type="ChEBI" id="CHEBI:15377"/>
        <dbReference type="ChEBI" id="CHEBI:15378"/>
        <dbReference type="ChEBI" id="CHEBI:57384"/>
        <dbReference type="ChEBI" id="CHEBI:58343"/>
        <dbReference type="ChEBI" id="CHEBI:172363"/>
    </reaction>
    <physiologicalReaction direction="left-to-right" evidence="15">
        <dbReference type="Rhea" id="RHEA:67469"/>
    </physiologicalReaction>
</comment>
<evidence type="ECO:0000256" key="20">
    <source>
        <dbReference type="ARBA" id="ARBA00048624"/>
    </source>
</evidence>
<sequence>MELKKRVIERLQKCTAEGEQYLRLPELQKASVLIPLFFRGGDLHVLMTVRSIELKHNAGEVCFPGGKSDRNDTDEIHTALREAEEEIGLPPDGVEVVCRFTPILNQRGLLVTPVVGFISESFSARPNPAEVSDVFSVPVEFFLKDANHTAYPVANISGMTHSFIYTDPVTDKIHQIWGLTASLSILMAVLVFDRKPEFEVGFDVENAIVKFRMELEHRISKL</sequence>
<feature type="domain" description="Nudix hydrolase" evidence="30">
    <location>
        <begin position="27"/>
        <end position="159"/>
    </location>
</feature>
<evidence type="ECO:0000256" key="9">
    <source>
        <dbReference type="ARBA" id="ARBA00022884"/>
    </source>
</evidence>
<keyword evidence="7" id="KW-0378">Hydrolase</keyword>
<evidence type="ECO:0000256" key="18">
    <source>
        <dbReference type="ARBA" id="ARBA00047666"/>
    </source>
</evidence>
<evidence type="ECO:0000313" key="31">
    <source>
        <dbReference type="EMBL" id="KAG9272443.1"/>
    </source>
</evidence>
<evidence type="ECO:0000256" key="14">
    <source>
        <dbReference type="ARBA" id="ARBA00047289"/>
    </source>
</evidence>
<dbReference type="GO" id="GO:0010945">
    <property type="term" value="F:coenzyme A diphosphatase activity"/>
    <property type="evidence" value="ECO:0007669"/>
    <property type="project" value="UniProtKB-EC"/>
</dbReference>
<evidence type="ECO:0000256" key="19">
    <source>
        <dbReference type="ARBA" id="ARBA00047757"/>
    </source>
</evidence>
<evidence type="ECO:0000256" key="24">
    <source>
        <dbReference type="ARBA" id="ARBA00050371"/>
    </source>
</evidence>
<comment type="cofactor">
    <cofactor evidence="2">
        <name>Mg(2+)</name>
        <dbReference type="ChEBI" id="CHEBI:18420"/>
    </cofactor>
</comment>
<comment type="catalytic activity">
    <reaction evidence="21">
        <text>a 5'-end CoA-ribonucleoside in mRNA + H2O = a 5'-end phospho-adenosine-phospho-ribonucleoside in mRNA + (R)-4'-phosphopantetheine + 2 H(+)</text>
        <dbReference type="Rhea" id="RHEA:67592"/>
        <dbReference type="Rhea" id="RHEA-COMP:15719"/>
        <dbReference type="Rhea" id="RHEA-COMP:17276"/>
        <dbReference type="ChEBI" id="CHEBI:15377"/>
        <dbReference type="ChEBI" id="CHEBI:15378"/>
        <dbReference type="ChEBI" id="CHEBI:61723"/>
        <dbReference type="ChEBI" id="CHEBI:144051"/>
        <dbReference type="ChEBI" id="CHEBI:172371"/>
    </reaction>
    <physiologicalReaction direction="left-to-right" evidence="21">
        <dbReference type="Rhea" id="RHEA:67593"/>
    </physiologicalReaction>
</comment>
<comment type="catalytic activity">
    <reaction evidence="17">
        <text>hexanoyl-CoA + H2O = hexanoyl-4'-phosphopantetheine + adenosine 3',5'-bisphosphate + 2 H(+)</text>
        <dbReference type="Rhea" id="RHEA:49980"/>
        <dbReference type="ChEBI" id="CHEBI:15377"/>
        <dbReference type="ChEBI" id="CHEBI:15378"/>
        <dbReference type="ChEBI" id="CHEBI:58343"/>
        <dbReference type="ChEBI" id="CHEBI:62620"/>
        <dbReference type="ChEBI" id="CHEBI:132012"/>
    </reaction>
    <physiologicalReaction direction="left-to-right" evidence="17">
        <dbReference type="Rhea" id="RHEA:49981"/>
    </physiologicalReaction>
</comment>
<evidence type="ECO:0000256" key="4">
    <source>
        <dbReference type="ARBA" id="ARBA00006506"/>
    </source>
</evidence>
<dbReference type="Proteomes" id="UP000752171">
    <property type="component" value="Unassembled WGS sequence"/>
</dbReference>
<dbReference type="GeneID" id="103023215"/>
<evidence type="ECO:0000256" key="5">
    <source>
        <dbReference type="ARBA" id="ARBA00011245"/>
    </source>
</evidence>
<comment type="caution">
    <text evidence="31">The sequence shown here is derived from an EMBL/GenBank/DDBJ whole genome shotgun (WGS) entry which is preliminary data.</text>
</comment>
<comment type="catalytic activity">
    <reaction evidence="24">
        <text>decanoyl-CoA + H2O = decanoyl-4'-phosphopantetheine + adenosine 3',5'-bisphosphate + 2 H(+)</text>
        <dbReference type="Rhea" id="RHEA:50020"/>
        <dbReference type="ChEBI" id="CHEBI:15377"/>
        <dbReference type="ChEBI" id="CHEBI:15378"/>
        <dbReference type="ChEBI" id="CHEBI:58343"/>
        <dbReference type="ChEBI" id="CHEBI:61430"/>
        <dbReference type="ChEBI" id="CHEBI:132014"/>
    </reaction>
    <physiologicalReaction direction="left-to-right" evidence="24">
        <dbReference type="Rhea" id="RHEA:50021"/>
    </physiologicalReaction>
</comment>
<dbReference type="GO" id="GO:0046872">
    <property type="term" value="F:metal ion binding"/>
    <property type="evidence" value="ECO:0007669"/>
    <property type="project" value="UniProtKB-KW"/>
</dbReference>
<evidence type="ECO:0000259" key="30">
    <source>
        <dbReference type="PROSITE" id="PS51462"/>
    </source>
</evidence>
<dbReference type="EMBL" id="JAICCE010000010">
    <property type="protein sequence ID" value="KAG9272443.1"/>
    <property type="molecule type" value="Genomic_DNA"/>
</dbReference>
<comment type="catalytic activity">
    <reaction evidence="22">
        <text>choloyl-CoA + H2O = S-choloyl-4'-phosphopantetheine + adenosine 3',5'-bisphosphate + 2 H(+)</text>
        <dbReference type="Rhea" id="RHEA:50036"/>
        <dbReference type="ChEBI" id="CHEBI:15377"/>
        <dbReference type="ChEBI" id="CHEBI:15378"/>
        <dbReference type="ChEBI" id="CHEBI:57373"/>
        <dbReference type="ChEBI" id="CHEBI:58343"/>
        <dbReference type="ChEBI" id="CHEBI:132020"/>
    </reaction>
    <physiologicalReaction direction="left-to-right" evidence="22">
        <dbReference type="Rhea" id="RHEA:50037"/>
    </physiologicalReaction>
</comment>
<evidence type="ECO:0000256" key="23">
    <source>
        <dbReference type="ARBA" id="ARBA00049284"/>
    </source>
</evidence>
<evidence type="ECO:0000256" key="3">
    <source>
        <dbReference type="ARBA" id="ARBA00004275"/>
    </source>
</evidence>
<keyword evidence="9" id="KW-0694">RNA-binding</keyword>
<reference evidence="31 32" key="1">
    <citation type="submission" date="2021-07" db="EMBL/GenBank/DDBJ databases">
        <authorList>
            <person name="Imarazene B."/>
            <person name="Zahm M."/>
            <person name="Klopp C."/>
            <person name="Cabau C."/>
            <person name="Beille S."/>
            <person name="Jouanno E."/>
            <person name="Castinel A."/>
            <person name="Lluch J."/>
            <person name="Gil L."/>
            <person name="Kuchtly C."/>
            <person name="Lopez Roques C."/>
            <person name="Donnadieu C."/>
            <person name="Parrinello H."/>
            <person name="Journot L."/>
            <person name="Du K."/>
            <person name="Schartl M."/>
            <person name="Retaux S."/>
            <person name="Guiguen Y."/>
        </authorList>
    </citation>
    <scope>NUCLEOTIDE SEQUENCE [LARGE SCALE GENOMIC DNA]</scope>
    <source>
        <strain evidence="31">Pach_M1</strain>
        <tissue evidence="31">Testis</tissue>
    </source>
</reference>